<evidence type="ECO:0000313" key="2">
    <source>
        <dbReference type="EMBL" id="MCA9308361.1"/>
    </source>
</evidence>
<feature type="transmembrane region" description="Helical" evidence="1">
    <location>
        <begin position="222"/>
        <end position="245"/>
    </location>
</feature>
<feature type="transmembrane region" description="Helical" evidence="1">
    <location>
        <begin position="174"/>
        <end position="202"/>
    </location>
</feature>
<dbReference type="AlphaFoldDB" id="A0A955EBE4"/>
<name>A0A955EBE4_UNCKA</name>
<feature type="transmembrane region" description="Helical" evidence="1">
    <location>
        <begin position="144"/>
        <end position="162"/>
    </location>
</feature>
<keyword evidence="1" id="KW-1133">Transmembrane helix</keyword>
<evidence type="ECO:0000313" key="3">
    <source>
        <dbReference type="Proteomes" id="UP000740557"/>
    </source>
</evidence>
<feature type="transmembrane region" description="Helical" evidence="1">
    <location>
        <begin position="257"/>
        <end position="278"/>
    </location>
</feature>
<protein>
    <submittedName>
        <fullName evidence="2">Uncharacterized protein</fullName>
    </submittedName>
</protein>
<sequence length="281" mass="32300">MKYYLFSVFIAVVLVFISYNSVPHDSFLFVHDEYLHLDFCHTYNDMFAVMFRDFGTSNLSLFSLRFFDLLYFLTAYSIVSSVYWVQVILLLLKFILLTTVPYFGFKRLSKILSPKQDLLVIYLVSLFYALNTFTVIYLNGNAFQLTPLISFVLAPLAFYLVYKVLFTKSPLYMFAGTVLVLYAMSFYLVFLVVFFLFVGVYALLQLLPSPRPPVLPILKRGLILSALYLPYLLLYALVLYSTIIVPSNTASSSGGDTYNSLKGGFVTPLLMLYSWGIYNIW</sequence>
<dbReference type="Proteomes" id="UP000740557">
    <property type="component" value="Unassembled WGS sequence"/>
</dbReference>
<dbReference type="EMBL" id="JAGQNX010000072">
    <property type="protein sequence ID" value="MCA9308361.1"/>
    <property type="molecule type" value="Genomic_DNA"/>
</dbReference>
<feature type="transmembrane region" description="Helical" evidence="1">
    <location>
        <begin position="69"/>
        <end position="97"/>
    </location>
</feature>
<feature type="transmembrane region" description="Helical" evidence="1">
    <location>
        <begin position="118"/>
        <end position="138"/>
    </location>
</feature>
<reference evidence="2" key="2">
    <citation type="journal article" date="2021" name="Microbiome">
        <title>Successional dynamics and alternative stable states in a saline activated sludge microbial community over 9 years.</title>
        <authorList>
            <person name="Wang Y."/>
            <person name="Ye J."/>
            <person name="Ju F."/>
            <person name="Liu L."/>
            <person name="Boyd J.A."/>
            <person name="Deng Y."/>
            <person name="Parks D.H."/>
            <person name="Jiang X."/>
            <person name="Yin X."/>
            <person name="Woodcroft B.J."/>
            <person name="Tyson G.W."/>
            <person name="Hugenholtz P."/>
            <person name="Polz M.F."/>
            <person name="Zhang T."/>
        </authorList>
    </citation>
    <scope>NUCLEOTIDE SEQUENCE</scope>
    <source>
        <strain evidence="2">HKST-UBA79</strain>
    </source>
</reference>
<feature type="non-terminal residue" evidence="2">
    <location>
        <position position="281"/>
    </location>
</feature>
<proteinExistence type="predicted"/>
<evidence type="ECO:0000256" key="1">
    <source>
        <dbReference type="SAM" id="Phobius"/>
    </source>
</evidence>
<keyword evidence="1" id="KW-0472">Membrane</keyword>
<comment type="caution">
    <text evidence="2">The sequence shown here is derived from an EMBL/GenBank/DDBJ whole genome shotgun (WGS) entry which is preliminary data.</text>
</comment>
<keyword evidence="1" id="KW-0812">Transmembrane</keyword>
<accession>A0A955EBE4</accession>
<gene>
    <name evidence="2" type="ORF">KC980_02525</name>
</gene>
<reference evidence="2" key="1">
    <citation type="submission" date="2020-04" db="EMBL/GenBank/DDBJ databases">
        <authorList>
            <person name="Zhang T."/>
        </authorList>
    </citation>
    <scope>NUCLEOTIDE SEQUENCE</scope>
    <source>
        <strain evidence="2">HKST-UBA79</strain>
    </source>
</reference>
<organism evidence="2 3">
    <name type="scientific">candidate division WWE3 bacterium</name>
    <dbReference type="NCBI Taxonomy" id="2053526"/>
    <lineage>
        <taxon>Bacteria</taxon>
        <taxon>Katanobacteria</taxon>
    </lineage>
</organism>